<evidence type="ECO:0000313" key="2">
    <source>
        <dbReference type="Proteomes" id="UP000618754"/>
    </source>
</evidence>
<reference evidence="1 2" key="1">
    <citation type="submission" date="2020-09" db="EMBL/GenBank/DDBJ databases">
        <title>Novel species of Mucilaginibacter isolated from a glacier on the Tibetan Plateau.</title>
        <authorList>
            <person name="Liu Q."/>
            <person name="Xin Y.-H."/>
        </authorList>
    </citation>
    <scope>NUCLEOTIDE SEQUENCE [LARGE SCALE GENOMIC DNA]</scope>
    <source>
        <strain evidence="1 2">CGMCC 1.13878</strain>
    </source>
</reference>
<evidence type="ECO:0008006" key="3">
    <source>
        <dbReference type="Google" id="ProtNLM"/>
    </source>
</evidence>
<protein>
    <recommendedName>
        <fullName evidence="3">Carboxypeptidase regulatory-like domain-containing protein</fullName>
    </recommendedName>
</protein>
<comment type="caution">
    <text evidence="1">The sequence shown here is derived from an EMBL/GenBank/DDBJ whole genome shotgun (WGS) entry which is preliminary data.</text>
</comment>
<evidence type="ECO:0000313" key="1">
    <source>
        <dbReference type="EMBL" id="MBD1384141.1"/>
    </source>
</evidence>
<keyword evidence="2" id="KW-1185">Reference proteome</keyword>
<dbReference type="SUPFAM" id="SSF49464">
    <property type="entry name" value="Carboxypeptidase regulatory domain-like"/>
    <property type="match status" value="1"/>
</dbReference>
<organism evidence="1 2">
    <name type="scientific">Mucilaginibacter rigui</name>
    <dbReference type="NCBI Taxonomy" id="534635"/>
    <lineage>
        <taxon>Bacteria</taxon>
        <taxon>Pseudomonadati</taxon>
        <taxon>Bacteroidota</taxon>
        <taxon>Sphingobacteriia</taxon>
        <taxon>Sphingobacteriales</taxon>
        <taxon>Sphingobacteriaceae</taxon>
        <taxon>Mucilaginibacter</taxon>
    </lineage>
</organism>
<dbReference type="EMBL" id="JACWMW010000001">
    <property type="protein sequence ID" value="MBD1384141.1"/>
    <property type="molecule type" value="Genomic_DNA"/>
</dbReference>
<accession>A0ABR7X0M6</accession>
<gene>
    <name evidence="1" type="ORF">IDJ75_02535</name>
</gene>
<dbReference type="PROSITE" id="PS51257">
    <property type="entry name" value="PROKAR_LIPOPROTEIN"/>
    <property type="match status" value="1"/>
</dbReference>
<dbReference type="InterPro" id="IPR008969">
    <property type="entry name" value="CarboxyPept-like_regulatory"/>
</dbReference>
<proteinExistence type="predicted"/>
<name>A0ABR7X0M6_9SPHI</name>
<dbReference type="Proteomes" id="UP000618754">
    <property type="component" value="Unassembled WGS sequence"/>
</dbReference>
<dbReference type="RefSeq" id="WP_191174039.1">
    <property type="nucleotide sequence ID" value="NZ_JACWMW010000001.1"/>
</dbReference>
<sequence length="222" mass="25366">MDKPESYYLKMLFIGILVLSVSCSRNLSGVYILPGFSPNYLGYSFNRDSTFCLNSWSDIVGKDEICGKWKISKDTILLFQNPDKIKIESKPVATFNESNSDPSKIKILVQDTNNEPIPGVKLVFNNKPETYITDKDGVFETSYFKVDKLEVQYIGIVKHSFIPKASSNSFFIKLNFDGIESEKLKLPEKLLWKGNTLYGLCSNKVISGYSFHKINRKDNRRK</sequence>